<keyword evidence="12 15" id="KW-0170">Cobalt</keyword>
<feature type="domain" description="Peptidase M20 dimerisation" evidence="16">
    <location>
        <begin position="190"/>
        <end position="290"/>
    </location>
</feature>
<dbReference type="Gene3D" id="3.30.70.360">
    <property type="match status" value="1"/>
</dbReference>
<dbReference type="HAMAP" id="MF_01690">
    <property type="entry name" value="DapE"/>
    <property type="match status" value="1"/>
</dbReference>
<dbReference type="InterPro" id="IPR036264">
    <property type="entry name" value="Bact_exopeptidase_dim_dom"/>
</dbReference>
<name>A0ABR9EFP8_9GAMM</name>
<dbReference type="Pfam" id="PF07687">
    <property type="entry name" value="M20_dimer"/>
    <property type="match status" value="1"/>
</dbReference>
<evidence type="ECO:0000256" key="3">
    <source>
        <dbReference type="ARBA" id="ARBA00011738"/>
    </source>
</evidence>
<feature type="binding site" evidence="15">
    <location>
        <position position="81"/>
    </location>
    <ligand>
        <name>Zn(2+)</name>
        <dbReference type="ChEBI" id="CHEBI:29105"/>
        <label>1</label>
    </ligand>
</feature>
<evidence type="ECO:0000256" key="10">
    <source>
        <dbReference type="ARBA" id="ARBA00022915"/>
    </source>
</evidence>
<feature type="binding site" evidence="15">
    <location>
        <position position="114"/>
    </location>
    <ligand>
        <name>Zn(2+)</name>
        <dbReference type="ChEBI" id="CHEBI:29105"/>
        <label>2</label>
    </ligand>
</feature>
<keyword evidence="8 15" id="KW-0378">Hydrolase</keyword>
<dbReference type="RefSeq" id="WP_192509019.1">
    <property type="nucleotide sequence ID" value="NZ_AQGV01000014.1"/>
</dbReference>
<dbReference type="SUPFAM" id="SSF55031">
    <property type="entry name" value="Bacterial exopeptidase dimerisation domain"/>
    <property type="match status" value="1"/>
</dbReference>
<feature type="binding site" evidence="15">
    <location>
        <position position="114"/>
    </location>
    <ligand>
        <name>Zn(2+)</name>
        <dbReference type="ChEBI" id="CHEBI:29105"/>
        <label>1</label>
    </ligand>
</feature>
<dbReference type="Proteomes" id="UP000615755">
    <property type="component" value="Unassembled WGS sequence"/>
</dbReference>
<dbReference type="InterPro" id="IPR050072">
    <property type="entry name" value="Peptidase_M20A"/>
</dbReference>
<evidence type="ECO:0000256" key="2">
    <source>
        <dbReference type="ARBA" id="ARBA00006746"/>
    </source>
</evidence>
<comment type="cofactor">
    <cofactor evidence="15">
        <name>Zn(2+)</name>
        <dbReference type="ChEBI" id="CHEBI:29105"/>
    </cofactor>
    <cofactor evidence="15">
        <name>Co(2+)</name>
        <dbReference type="ChEBI" id="CHEBI:48828"/>
    </cofactor>
    <text evidence="15">Binds 2 Zn(2+) or Co(2+) ions per subunit.</text>
</comment>
<reference evidence="17 18" key="1">
    <citation type="submission" date="2015-03" db="EMBL/GenBank/DDBJ databases">
        <title>Genome sequence of Pseudoalteromonas aurantia.</title>
        <authorList>
            <person name="Xie B.-B."/>
            <person name="Rong J.-C."/>
            <person name="Qin Q.-L."/>
            <person name="Zhang Y.-Z."/>
        </authorList>
    </citation>
    <scope>NUCLEOTIDE SEQUENCE [LARGE SCALE GENOMIC DNA]</scope>
    <source>
        <strain evidence="17 18">208</strain>
    </source>
</reference>
<feature type="binding site" evidence="15">
    <location>
        <position position="147"/>
    </location>
    <ligand>
        <name>Zn(2+)</name>
        <dbReference type="ChEBI" id="CHEBI:29105"/>
        <label>2</label>
    </ligand>
</feature>
<keyword evidence="9 15" id="KW-0862">Zinc</keyword>
<dbReference type="InterPro" id="IPR011650">
    <property type="entry name" value="Peptidase_M20_dimer"/>
</dbReference>
<dbReference type="PANTHER" id="PTHR43808:SF31">
    <property type="entry name" value="N-ACETYL-L-CITRULLINE DEACETYLASE"/>
    <property type="match status" value="1"/>
</dbReference>
<accession>A0ABR9EFP8</accession>
<gene>
    <name evidence="15" type="primary">dapE</name>
    <name evidence="17" type="ORF">PAUR_a4396</name>
</gene>
<feature type="active site" evidence="15">
    <location>
        <position position="83"/>
    </location>
</feature>
<evidence type="ECO:0000256" key="5">
    <source>
        <dbReference type="ARBA" id="ARBA00022391"/>
    </source>
</evidence>
<evidence type="ECO:0000256" key="9">
    <source>
        <dbReference type="ARBA" id="ARBA00022833"/>
    </source>
</evidence>
<comment type="subunit">
    <text evidence="3 15">Homodimer.</text>
</comment>
<dbReference type="EMBL" id="AQGV01000014">
    <property type="protein sequence ID" value="MBE0369816.1"/>
    <property type="molecule type" value="Genomic_DNA"/>
</dbReference>
<feature type="binding site" evidence="15">
    <location>
        <position position="363"/>
    </location>
    <ligand>
        <name>Zn(2+)</name>
        <dbReference type="ChEBI" id="CHEBI:29105"/>
        <label>2</label>
    </ligand>
</feature>
<sequence length="408" mass="44481">MTSVRDTELNDVSLKEKAIELTQNLVRFPSITPDDAGSFDYICGYLEQLGFTCKEVTRQGVRNLIASKSFGAGKTFAFAGHLDVVPAGPLELWTSPPFAAEIISERVYGRGVADMKGGIACFIAAVESLLTRCDTGTLMLLITCDEEGEAEHGTASIMDTLNALGDEHLPDYCLVGEPSSKARLGDTVKIGRRGSLSGHVRVFGQQGHVAYPHNCQNAAHGAIVLSRRLVALQWDSGTVTMPGTSLQITQLNSGEFVDNTVPGTTDICFNIRYSSRHTEQSLKKLISDTLHSDEIRCEIEWQRPCAPYFNEANKFVDTLNLAIENTVGIRPILTTDGGTSDGRFIASARTEVIEFGLRNENIHQVNESASLSDIGDLALIYKHMIAAFCVSDMRANIQFESIDEALIL</sequence>
<proteinExistence type="inferred from homology"/>
<keyword evidence="11 15" id="KW-0457">Lysine biosynthesis</keyword>
<evidence type="ECO:0000259" key="16">
    <source>
        <dbReference type="Pfam" id="PF07687"/>
    </source>
</evidence>
<comment type="pathway">
    <text evidence="1 15">Amino-acid biosynthesis; L-lysine biosynthesis via DAP pathway; LL-2,6-diaminopimelate from (S)-tetrahydrodipicolinate (succinylase route): step 3/3.</text>
</comment>
<keyword evidence="18" id="KW-1185">Reference proteome</keyword>
<dbReference type="InterPro" id="IPR002933">
    <property type="entry name" value="Peptidase_M20"/>
</dbReference>
<keyword evidence="6 15" id="KW-0028">Amino-acid biosynthesis</keyword>
<evidence type="ECO:0000256" key="6">
    <source>
        <dbReference type="ARBA" id="ARBA00022605"/>
    </source>
</evidence>
<organism evidence="17 18">
    <name type="scientific">Pseudoalteromonas aurantia 208</name>
    <dbReference type="NCBI Taxonomy" id="1314867"/>
    <lineage>
        <taxon>Bacteria</taxon>
        <taxon>Pseudomonadati</taxon>
        <taxon>Pseudomonadota</taxon>
        <taxon>Gammaproteobacteria</taxon>
        <taxon>Alteromonadales</taxon>
        <taxon>Pseudoalteromonadaceae</taxon>
        <taxon>Pseudoalteromonas</taxon>
    </lineage>
</organism>
<dbReference type="NCBIfam" id="TIGR01246">
    <property type="entry name" value="dapE_proteo"/>
    <property type="match status" value="1"/>
</dbReference>
<evidence type="ECO:0000256" key="13">
    <source>
        <dbReference type="ARBA" id="ARBA00031891"/>
    </source>
</evidence>
<evidence type="ECO:0000256" key="11">
    <source>
        <dbReference type="ARBA" id="ARBA00023154"/>
    </source>
</evidence>
<dbReference type="Gene3D" id="3.40.630.10">
    <property type="entry name" value="Zn peptidases"/>
    <property type="match status" value="2"/>
</dbReference>
<comment type="similarity">
    <text evidence="2 15">Belongs to the peptidase M20A family. DapE subfamily.</text>
</comment>
<evidence type="ECO:0000256" key="8">
    <source>
        <dbReference type="ARBA" id="ARBA00022801"/>
    </source>
</evidence>
<protein>
    <recommendedName>
        <fullName evidence="5 15">Succinyl-diaminopimelate desuccinylase</fullName>
        <shortName evidence="15">SDAP desuccinylase</shortName>
        <ecNumber evidence="4 15">3.5.1.18</ecNumber>
    </recommendedName>
    <alternativeName>
        <fullName evidence="13 15">N-succinyl-LL-2,6-diaminoheptanedioate amidohydrolase</fullName>
    </alternativeName>
</protein>
<evidence type="ECO:0000256" key="7">
    <source>
        <dbReference type="ARBA" id="ARBA00022723"/>
    </source>
</evidence>
<evidence type="ECO:0000256" key="4">
    <source>
        <dbReference type="ARBA" id="ARBA00011921"/>
    </source>
</evidence>
<dbReference type="InterPro" id="IPR005941">
    <property type="entry name" value="DapE_proteobac"/>
</dbReference>
<dbReference type="PANTHER" id="PTHR43808">
    <property type="entry name" value="ACETYLORNITHINE DEACETYLASE"/>
    <property type="match status" value="1"/>
</dbReference>
<dbReference type="Pfam" id="PF01546">
    <property type="entry name" value="Peptidase_M20"/>
    <property type="match status" value="1"/>
</dbReference>
<evidence type="ECO:0000313" key="17">
    <source>
        <dbReference type="EMBL" id="MBE0369816.1"/>
    </source>
</evidence>
<evidence type="ECO:0000256" key="12">
    <source>
        <dbReference type="ARBA" id="ARBA00023285"/>
    </source>
</evidence>
<evidence type="ECO:0000256" key="1">
    <source>
        <dbReference type="ARBA" id="ARBA00005130"/>
    </source>
</evidence>
<feature type="binding site" evidence="15">
    <location>
        <position position="177"/>
    </location>
    <ligand>
        <name>Zn(2+)</name>
        <dbReference type="ChEBI" id="CHEBI:29105"/>
        <label>1</label>
    </ligand>
</feature>
<evidence type="ECO:0000256" key="14">
    <source>
        <dbReference type="ARBA" id="ARBA00051301"/>
    </source>
</evidence>
<dbReference type="EC" id="3.5.1.18" evidence="4 15"/>
<keyword evidence="7 15" id="KW-0479">Metal-binding</keyword>
<comment type="catalytic activity">
    <reaction evidence="14 15">
        <text>N-succinyl-(2S,6S)-2,6-diaminopimelate + H2O = (2S,6S)-2,6-diaminopimelate + succinate</text>
        <dbReference type="Rhea" id="RHEA:22608"/>
        <dbReference type="ChEBI" id="CHEBI:15377"/>
        <dbReference type="ChEBI" id="CHEBI:30031"/>
        <dbReference type="ChEBI" id="CHEBI:57609"/>
        <dbReference type="ChEBI" id="CHEBI:58087"/>
        <dbReference type="EC" id="3.5.1.18"/>
    </reaction>
</comment>
<evidence type="ECO:0000313" key="18">
    <source>
        <dbReference type="Proteomes" id="UP000615755"/>
    </source>
</evidence>
<evidence type="ECO:0000256" key="15">
    <source>
        <dbReference type="HAMAP-Rule" id="MF_01690"/>
    </source>
</evidence>
<feature type="active site" description="Proton acceptor" evidence="15">
    <location>
        <position position="146"/>
    </location>
</feature>
<keyword evidence="10 15" id="KW-0220">Diaminopimelate biosynthesis</keyword>
<comment type="caution">
    <text evidence="17">The sequence shown here is derived from an EMBL/GenBank/DDBJ whole genome shotgun (WGS) entry which is preliminary data.</text>
</comment>
<dbReference type="NCBIfam" id="NF009557">
    <property type="entry name" value="PRK13009.1"/>
    <property type="match status" value="1"/>
</dbReference>
<comment type="function">
    <text evidence="15">Catalyzes the hydrolysis of N-succinyl-L,L-diaminopimelic acid (SDAP), forming succinate and LL-2,6-diaminopimelate (DAP), an intermediate involved in the bacterial biosynthesis of lysine and meso-diaminopimelic acid, an essential component of bacterial cell walls.</text>
</comment>
<dbReference type="SUPFAM" id="SSF53187">
    <property type="entry name" value="Zn-dependent exopeptidases"/>
    <property type="match status" value="1"/>
</dbReference>